<evidence type="ECO:0000313" key="2">
    <source>
        <dbReference type="EMBL" id="CAB4566075.1"/>
    </source>
</evidence>
<proteinExistence type="predicted"/>
<reference evidence="2" key="1">
    <citation type="submission" date="2020-05" db="EMBL/GenBank/DDBJ databases">
        <authorList>
            <person name="Chiriac C."/>
            <person name="Salcher M."/>
            <person name="Ghai R."/>
            <person name="Kavagutti S V."/>
        </authorList>
    </citation>
    <scope>NUCLEOTIDE SEQUENCE</scope>
</reference>
<protein>
    <submittedName>
        <fullName evidence="2">Unannotated protein</fullName>
    </submittedName>
</protein>
<name>A0A6J6DT43_9ZZZZ</name>
<dbReference type="EMBL" id="CAEZTH010000086">
    <property type="protein sequence ID" value="CAB4566075.1"/>
    <property type="molecule type" value="Genomic_DNA"/>
</dbReference>
<feature type="compositionally biased region" description="Polar residues" evidence="1">
    <location>
        <begin position="9"/>
        <end position="23"/>
    </location>
</feature>
<evidence type="ECO:0000256" key="1">
    <source>
        <dbReference type="SAM" id="MobiDB-lite"/>
    </source>
</evidence>
<dbReference type="AlphaFoldDB" id="A0A6J6DT43"/>
<accession>A0A6J6DT43</accession>
<sequence length="154" mass="16979">MASKDTKNPKPNTTLETPSGSKNTKSRNRNLVRISNQEISVPNTNAIMAATNIFRSEFAAASTKVMFRRSLAPRVPRFTKFSKPKLPRTSKALTRTRTKGIANNPTQIATLITSANKSRRSTFGFRDPSNTCSRPKLSLASLVTTKNARAVIRV</sequence>
<gene>
    <name evidence="2" type="ORF">UFOPK1639_00734</name>
</gene>
<organism evidence="2">
    <name type="scientific">freshwater metagenome</name>
    <dbReference type="NCBI Taxonomy" id="449393"/>
    <lineage>
        <taxon>unclassified sequences</taxon>
        <taxon>metagenomes</taxon>
        <taxon>ecological metagenomes</taxon>
    </lineage>
</organism>
<feature type="region of interest" description="Disordered" evidence="1">
    <location>
        <begin position="1"/>
        <end position="31"/>
    </location>
</feature>